<feature type="binding site" evidence="13">
    <location>
        <position position="486"/>
    </location>
    <ligand>
        <name>Zn(2+)</name>
        <dbReference type="ChEBI" id="CHEBI:29105"/>
        <note>catalytic</note>
    </ligand>
</feature>
<evidence type="ECO:0000256" key="3">
    <source>
        <dbReference type="ARBA" id="ARBA00010200"/>
    </source>
</evidence>
<dbReference type="EC" id="3.4.14.4" evidence="11"/>
<comment type="similarity">
    <text evidence="3 11">Belongs to the peptidase M49 family.</text>
</comment>
<proteinExistence type="inferred from homology"/>
<dbReference type="OrthoDB" id="4694525at2759"/>
<dbReference type="Gene3D" id="3.30.540.30">
    <property type="match status" value="3"/>
</dbReference>
<comment type="caution">
    <text evidence="14">The sequence shown here is derived from an EMBL/GenBank/DDBJ whole genome shotgun (WGS) entry which is preliminary data.</text>
</comment>
<keyword evidence="8 11" id="KW-0378">Hydrolase</keyword>
<comment type="catalytic activity">
    <reaction evidence="1 11">
        <text>Release of an N-terminal dipeptide from a peptide comprising four or more residues, with broad specificity. Also acts on dipeptidyl 2-naphthylamides.</text>
        <dbReference type="EC" id="3.4.14.4"/>
    </reaction>
</comment>
<keyword evidence="15" id="KW-1185">Reference proteome</keyword>
<dbReference type="GO" id="GO:0008235">
    <property type="term" value="F:metalloexopeptidase activity"/>
    <property type="evidence" value="ECO:0007669"/>
    <property type="project" value="InterPro"/>
</dbReference>
<dbReference type="Pfam" id="PF03571">
    <property type="entry name" value="Peptidase_M49"/>
    <property type="match status" value="1"/>
</dbReference>
<keyword evidence="9 11" id="KW-0862">Zinc</keyword>
<dbReference type="EMBL" id="PJQD01000012">
    <property type="protein sequence ID" value="POY75747.1"/>
    <property type="molecule type" value="Genomic_DNA"/>
</dbReference>
<keyword evidence="6 11" id="KW-0645">Protease</keyword>
<comment type="subcellular location">
    <subcellularLocation>
        <location evidence="2">Cytoplasm</location>
    </subcellularLocation>
</comment>
<evidence type="ECO:0000256" key="2">
    <source>
        <dbReference type="ARBA" id="ARBA00004496"/>
    </source>
</evidence>
<dbReference type="GO" id="GO:0008239">
    <property type="term" value="F:dipeptidyl-peptidase activity"/>
    <property type="evidence" value="ECO:0007669"/>
    <property type="project" value="UniProtKB-UniRule"/>
</dbReference>
<reference evidence="14 15" key="1">
    <citation type="journal article" date="2018" name="Front. Microbiol.">
        <title>Prospects for Fungal Bioremediation of Acidic Radioactive Waste Sites: Characterization and Genome Sequence of Rhodotorula taiwanensis MD1149.</title>
        <authorList>
            <person name="Tkavc R."/>
            <person name="Matrosova V.Y."/>
            <person name="Grichenko O.E."/>
            <person name="Gostincar C."/>
            <person name="Volpe R.P."/>
            <person name="Klimenkova P."/>
            <person name="Gaidamakova E.K."/>
            <person name="Zhou C.E."/>
            <person name="Stewart B.J."/>
            <person name="Lyman M.G."/>
            <person name="Malfatti S.A."/>
            <person name="Rubinfeld B."/>
            <person name="Courtot M."/>
            <person name="Singh J."/>
            <person name="Dalgard C.L."/>
            <person name="Hamilton T."/>
            <person name="Frey K.G."/>
            <person name="Gunde-Cimerman N."/>
            <person name="Dugan L."/>
            <person name="Daly M.J."/>
        </authorList>
    </citation>
    <scope>NUCLEOTIDE SEQUENCE [LARGE SCALE GENOMIC DNA]</scope>
    <source>
        <strain evidence="14 15">MD1149</strain>
    </source>
</reference>
<evidence type="ECO:0000313" key="14">
    <source>
        <dbReference type="EMBL" id="POY75747.1"/>
    </source>
</evidence>
<dbReference type="GO" id="GO:0004177">
    <property type="term" value="F:aminopeptidase activity"/>
    <property type="evidence" value="ECO:0007669"/>
    <property type="project" value="UniProtKB-KW"/>
</dbReference>
<dbReference type="FunFam" id="3.30.540.30:FF:000002">
    <property type="entry name" value="Dipeptidyl peptidase 3"/>
    <property type="match status" value="1"/>
</dbReference>
<evidence type="ECO:0000256" key="9">
    <source>
        <dbReference type="ARBA" id="ARBA00022833"/>
    </source>
</evidence>
<name>A0A2S5BG57_9BASI</name>
<evidence type="ECO:0000256" key="6">
    <source>
        <dbReference type="ARBA" id="ARBA00022670"/>
    </source>
</evidence>
<gene>
    <name evidence="14" type="ORF">BMF94_1157</name>
</gene>
<evidence type="ECO:0000256" key="10">
    <source>
        <dbReference type="ARBA" id="ARBA00023049"/>
    </source>
</evidence>
<evidence type="ECO:0000256" key="1">
    <source>
        <dbReference type="ARBA" id="ARBA00001336"/>
    </source>
</evidence>
<dbReference type="STRING" id="741276.A0A2S5BG57"/>
<dbReference type="PANTHER" id="PTHR23422:SF11">
    <property type="entry name" value="DIPEPTIDYL PEPTIDASE 3"/>
    <property type="match status" value="1"/>
</dbReference>
<dbReference type="PIRSF" id="PIRSF007828">
    <property type="entry name" value="Dipeptidyl-peptidase_III"/>
    <property type="match status" value="1"/>
</dbReference>
<accession>A0A2S5BG57</accession>
<evidence type="ECO:0000256" key="12">
    <source>
        <dbReference type="PIRSR" id="PIRSR007828-1"/>
    </source>
</evidence>
<organism evidence="14 15">
    <name type="scientific">Rhodotorula taiwanensis</name>
    <dbReference type="NCBI Taxonomy" id="741276"/>
    <lineage>
        <taxon>Eukaryota</taxon>
        <taxon>Fungi</taxon>
        <taxon>Dikarya</taxon>
        <taxon>Basidiomycota</taxon>
        <taxon>Pucciniomycotina</taxon>
        <taxon>Microbotryomycetes</taxon>
        <taxon>Sporidiobolales</taxon>
        <taxon>Sporidiobolaceae</taxon>
        <taxon>Rhodotorula</taxon>
    </lineage>
</organism>
<evidence type="ECO:0000256" key="4">
    <source>
        <dbReference type="ARBA" id="ARBA00022438"/>
    </source>
</evidence>
<dbReference type="Proteomes" id="UP000237144">
    <property type="component" value="Unassembled WGS sequence"/>
</dbReference>
<keyword evidence="7 11" id="KW-0479">Metal-binding</keyword>
<evidence type="ECO:0000256" key="11">
    <source>
        <dbReference type="PIRNR" id="PIRNR007828"/>
    </source>
</evidence>
<sequence>MATAAAAAHRERFLADKADGLPVCSLNIADSFKQLSKQEKQYAHYMTEASWAGARIIMRQTTLHAEKLFDLLIATFSTTQGKIASLDDLKAKSGVSDAEWAEVLAYAAQVLSNLANFRSFGATKFIPRASKGSFEAIVKASERADTALPLWDQVKEEIYSLEPEASLSIGKPSAGHVSAYYPSAPAPSDEQVDEVQALCDAAGISTLNTRLSRESDSQLVLHVASAASLPSSWPKSLKSDKLGFEARLQAGDSADALEKINAALSKAREFARDDNQGKMLDKYVESFKTGDIEAHKDASRHWVKDVGPVVETYIGFIEAYVDPFGARAEFEGFVAVVNKEQSRKFNTLVDRAPELIADLPWGKDYEGPLELTGPIDLAAVPEFKRPDFTSLEIISFATGGIPAGINIPNCTSIAEEPGLAQLSWPPDVPLPADHDVRERDGFKNVSLQNILSAKSANDPTTFIAPEEVEQYKIWEDRAFSVQVANHELLGHGTGRLFQEQADGTRNFDADKTINPLTGKPITSWYKPGETYGSRIGPVAPSMEECRAESVALYLASNRDIASIFGLTSQEDQDDLTYYTFAVMARAGVRGLEFFDPSTRNHGQAHMEARLGITNWMFDHGLGKIEYIENDKGELVDAFIRLDRTAVLEKGKDVMGKLLVELQVRKSTGDGAGATEFYKKLTKPKEEWVSRLRPLVLAKKLPRKVFVQPNTRVDSQSGEVELVEYPTTAEGVIQSFIERGL</sequence>
<evidence type="ECO:0000256" key="5">
    <source>
        <dbReference type="ARBA" id="ARBA00022490"/>
    </source>
</evidence>
<evidence type="ECO:0000256" key="7">
    <source>
        <dbReference type="ARBA" id="ARBA00022723"/>
    </source>
</evidence>
<dbReference type="InterPro" id="IPR005317">
    <property type="entry name" value="Dipeptidyl-peptase3"/>
</dbReference>
<feature type="binding site" evidence="13">
    <location>
        <position position="491"/>
    </location>
    <ligand>
        <name>Zn(2+)</name>
        <dbReference type="ChEBI" id="CHEBI:29105"/>
        <note>catalytic</note>
    </ligand>
</feature>
<keyword evidence="5 11" id="KW-0963">Cytoplasm</keyword>
<comment type="cofactor">
    <cofactor evidence="11 13">
        <name>Zn(2+)</name>
        <dbReference type="ChEBI" id="CHEBI:29105"/>
    </cofactor>
    <text evidence="11 13">Binds 1 zinc ion per subunit.</text>
</comment>
<evidence type="ECO:0000256" key="13">
    <source>
        <dbReference type="PIRSR" id="PIRSR007828-2"/>
    </source>
</evidence>
<dbReference type="AlphaFoldDB" id="A0A2S5BG57"/>
<dbReference type="GO" id="GO:0046872">
    <property type="term" value="F:metal ion binding"/>
    <property type="evidence" value="ECO:0007669"/>
    <property type="project" value="UniProtKB-KW"/>
</dbReference>
<evidence type="ECO:0000256" key="8">
    <source>
        <dbReference type="ARBA" id="ARBA00022801"/>
    </source>
</evidence>
<feature type="binding site" evidence="13">
    <location>
        <position position="544"/>
    </location>
    <ligand>
        <name>Zn(2+)</name>
        <dbReference type="ChEBI" id="CHEBI:29105"/>
        <note>catalytic</note>
    </ligand>
</feature>
<keyword evidence="10 11" id="KW-0482">Metalloprotease</keyword>
<dbReference type="GO" id="GO:0005737">
    <property type="term" value="C:cytoplasm"/>
    <property type="evidence" value="ECO:0007669"/>
    <property type="project" value="UniProtKB-SubCell"/>
</dbReference>
<dbReference type="InterPro" id="IPR039461">
    <property type="entry name" value="Peptidase_M49"/>
</dbReference>
<dbReference type="PANTHER" id="PTHR23422">
    <property type="entry name" value="DIPEPTIDYL PEPTIDASE III-RELATED"/>
    <property type="match status" value="1"/>
</dbReference>
<dbReference type="GO" id="GO:0006508">
    <property type="term" value="P:proteolysis"/>
    <property type="evidence" value="ECO:0007669"/>
    <property type="project" value="UniProtKB-KW"/>
</dbReference>
<evidence type="ECO:0000313" key="15">
    <source>
        <dbReference type="Proteomes" id="UP000237144"/>
    </source>
</evidence>
<keyword evidence="4 11" id="KW-0031">Aminopeptidase</keyword>
<protein>
    <recommendedName>
        <fullName evidence="11">Dipeptidyl peptidase 3</fullName>
        <ecNumber evidence="11">3.4.14.4</ecNumber>
    </recommendedName>
    <alternativeName>
        <fullName evidence="11">Dipeptidyl aminopeptidase III</fullName>
    </alternativeName>
    <alternativeName>
        <fullName evidence="11">Dipeptidyl peptidase III</fullName>
    </alternativeName>
</protein>
<feature type="active site" evidence="12">
    <location>
        <position position="487"/>
    </location>
</feature>